<organism evidence="3">
    <name type="scientific">marine sediment metagenome</name>
    <dbReference type="NCBI Taxonomy" id="412755"/>
    <lineage>
        <taxon>unclassified sequences</taxon>
        <taxon>metagenomes</taxon>
        <taxon>ecological metagenomes</taxon>
    </lineage>
</organism>
<sequence length="303" mass="34590">MELELKLVRSKKNPILSPTKRGWENKLVFNPGVLQLGNKTHLLYRAHGEDGIARLGYARLRNIEEVEERLPYPVFSPGEWFEPDGVEDARLVAIEDRIFMLYASKDKDMARVCESHISISDFIDTMWTWSRHRLVLPIMVGIHNRNATYFPRRLEGRLAILHRPITMAQNIWLSFSYDRIHWYDHKEVLKSRPGCWDDAKVGVAGPPIELEEGWLLIYHGVEAKTWTYRLGCALLDRNHPEVMLERCEGPILEPVEDYELSGSVPNAVFSCGAVVVENKLVLYYGAADKVIGVAVGDLPGKVV</sequence>
<dbReference type="PANTHER" id="PTHR34106">
    <property type="entry name" value="GLYCOSIDASE"/>
    <property type="match status" value="1"/>
</dbReference>
<evidence type="ECO:0000256" key="1">
    <source>
        <dbReference type="ARBA" id="ARBA00022676"/>
    </source>
</evidence>
<dbReference type="PANTHER" id="PTHR34106:SF5">
    <property type="entry name" value="GLYCOSIDASE"/>
    <property type="match status" value="1"/>
</dbReference>
<dbReference type="EMBL" id="BARU01001730">
    <property type="protein sequence ID" value="GAH20241.1"/>
    <property type="molecule type" value="Genomic_DNA"/>
</dbReference>
<dbReference type="InterPro" id="IPR007184">
    <property type="entry name" value="Mannoside_phosphorylase"/>
</dbReference>
<keyword evidence="1" id="KW-0328">Glycosyltransferase</keyword>
<dbReference type="InterPro" id="IPR023296">
    <property type="entry name" value="Glyco_hydro_beta-prop_sf"/>
</dbReference>
<dbReference type="CDD" id="cd18614">
    <property type="entry name" value="GH130"/>
    <property type="match status" value="1"/>
</dbReference>
<gene>
    <name evidence="3" type="ORF">S03H2_04382</name>
</gene>
<dbReference type="GO" id="GO:0016757">
    <property type="term" value="F:glycosyltransferase activity"/>
    <property type="evidence" value="ECO:0007669"/>
    <property type="project" value="UniProtKB-KW"/>
</dbReference>
<dbReference type="Gene3D" id="2.115.10.20">
    <property type="entry name" value="Glycosyl hydrolase domain, family 43"/>
    <property type="match status" value="1"/>
</dbReference>
<dbReference type="SUPFAM" id="SSF75005">
    <property type="entry name" value="Arabinanase/levansucrase/invertase"/>
    <property type="match status" value="1"/>
</dbReference>
<dbReference type="PIRSF" id="PIRSF016202">
    <property type="entry name" value="PH1107"/>
    <property type="match status" value="1"/>
</dbReference>
<dbReference type="Pfam" id="PF04041">
    <property type="entry name" value="Glyco_hydro_130"/>
    <property type="match status" value="1"/>
</dbReference>
<evidence type="ECO:0000256" key="2">
    <source>
        <dbReference type="ARBA" id="ARBA00022679"/>
    </source>
</evidence>
<comment type="caution">
    <text evidence="3">The sequence shown here is derived from an EMBL/GenBank/DDBJ whole genome shotgun (WGS) entry which is preliminary data.</text>
</comment>
<keyword evidence="2" id="KW-0808">Transferase</keyword>
<protein>
    <recommendedName>
        <fullName evidence="4">Glycosidase</fullName>
    </recommendedName>
</protein>
<evidence type="ECO:0000313" key="3">
    <source>
        <dbReference type="EMBL" id="GAH20241.1"/>
    </source>
</evidence>
<proteinExistence type="predicted"/>
<dbReference type="AlphaFoldDB" id="X1DH82"/>
<name>X1DH82_9ZZZZ</name>
<reference evidence="3" key="1">
    <citation type="journal article" date="2014" name="Front. Microbiol.">
        <title>High frequency of phylogenetically diverse reductive dehalogenase-homologous genes in deep subseafloor sedimentary metagenomes.</title>
        <authorList>
            <person name="Kawai M."/>
            <person name="Futagami T."/>
            <person name="Toyoda A."/>
            <person name="Takaki Y."/>
            <person name="Nishi S."/>
            <person name="Hori S."/>
            <person name="Arai W."/>
            <person name="Tsubouchi T."/>
            <person name="Morono Y."/>
            <person name="Uchiyama I."/>
            <person name="Ito T."/>
            <person name="Fujiyama A."/>
            <person name="Inagaki F."/>
            <person name="Takami H."/>
        </authorList>
    </citation>
    <scope>NUCLEOTIDE SEQUENCE</scope>
    <source>
        <strain evidence="3">Expedition CK06-06</strain>
    </source>
</reference>
<evidence type="ECO:0008006" key="4">
    <source>
        <dbReference type="Google" id="ProtNLM"/>
    </source>
</evidence>
<accession>X1DH82</accession>